<keyword evidence="9" id="KW-0350">Heme biosynthesis</keyword>
<evidence type="ECO:0000256" key="7">
    <source>
        <dbReference type="ARBA" id="ARBA00023004"/>
    </source>
</evidence>
<dbReference type="InterPro" id="IPR001015">
    <property type="entry name" value="Ferrochelatase"/>
</dbReference>
<organism evidence="18 19">
    <name type="scientific">Rotaria sordida</name>
    <dbReference type="NCBI Taxonomy" id="392033"/>
    <lineage>
        <taxon>Eukaryota</taxon>
        <taxon>Metazoa</taxon>
        <taxon>Spiralia</taxon>
        <taxon>Gnathifera</taxon>
        <taxon>Rotifera</taxon>
        <taxon>Eurotatoria</taxon>
        <taxon>Bdelloidea</taxon>
        <taxon>Philodinida</taxon>
        <taxon>Philodinidae</taxon>
        <taxon>Rotaria</taxon>
    </lineage>
</organism>
<dbReference type="CDD" id="cd03411">
    <property type="entry name" value="Ferrochelatase_N"/>
    <property type="match status" value="1"/>
</dbReference>
<dbReference type="GO" id="GO:0005743">
    <property type="term" value="C:mitochondrial inner membrane"/>
    <property type="evidence" value="ECO:0007669"/>
    <property type="project" value="UniProtKB-SubCell"/>
</dbReference>
<dbReference type="PANTHER" id="PTHR11108">
    <property type="entry name" value="FERROCHELATASE"/>
    <property type="match status" value="1"/>
</dbReference>
<evidence type="ECO:0000256" key="8">
    <source>
        <dbReference type="ARBA" id="ARBA00023128"/>
    </source>
</evidence>
<dbReference type="NCBIfam" id="TIGR00109">
    <property type="entry name" value="hemH"/>
    <property type="match status" value="1"/>
</dbReference>
<evidence type="ECO:0000256" key="5">
    <source>
        <dbReference type="ARBA" id="ARBA00022792"/>
    </source>
</evidence>
<gene>
    <name evidence="18" type="ORF">RFH988_LOCUS5047</name>
</gene>
<dbReference type="EMBL" id="CAJNOO010000138">
    <property type="protein sequence ID" value="CAF0823208.1"/>
    <property type="molecule type" value="Genomic_DNA"/>
</dbReference>
<protein>
    <recommendedName>
        <fullName evidence="4">Ferrochelatase, mitochondrial</fullName>
        <ecNumber evidence="15">4.98.1.1</ecNumber>
    </recommendedName>
    <alternativeName>
        <fullName evidence="14">Heme synthase</fullName>
    </alternativeName>
    <alternativeName>
        <fullName evidence="13">Protoheme ferro-lyase</fullName>
    </alternativeName>
</protein>
<evidence type="ECO:0000256" key="3">
    <source>
        <dbReference type="ARBA" id="ARBA00007718"/>
    </source>
</evidence>
<dbReference type="OrthoDB" id="1323at2759"/>
<dbReference type="AlphaFoldDB" id="A0A813UGR7"/>
<evidence type="ECO:0000256" key="2">
    <source>
        <dbReference type="ARBA" id="ARBA00004943"/>
    </source>
</evidence>
<evidence type="ECO:0000256" key="14">
    <source>
        <dbReference type="ARBA" id="ARBA00032440"/>
    </source>
</evidence>
<sequence>MLLSYLKVPLSSKLLTSYLLNTTIRTTTTVSVNSTIKQDNQTRNESQGHRVNTGILLLNMGGPETTDEVFDFLNRLFSDKDIMPLPAQKTLGPLIARRRTPSIQEQYAKIGGGSPIKMWTEKQGQGMIKILDQISPSTAPHKYYIGFRYVKPLTEMALDEIEKDCPQQIIAFTQYPQYSCSTTGSSLNAIARYYIAKKRKSKLEKDNKVSNTNNSLNIQTSNDLQWSVIDRWQTHSGFIEAFVKNIRNELNKFPDDVRNDVVILFSAHSLPMSVS</sequence>
<dbReference type="Gene3D" id="3.40.50.1400">
    <property type="match status" value="1"/>
</dbReference>
<keyword evidence="10" id="KW-0472">Membrane</keyword>
<keyword evidence="6" id="KW-0809">Transit peptide</keyword>
<dbReference type="GO" id="GO:0004325">
    <property type="term" value="F:ferrochelatase activity"/>
    <property type="evidence" value="ECO:0007669"/>
    <property type="project" value="UniProtKB-EC"/>
</dbReference>
<comment type="subcellular location">
    <subcellularLocation>
        <location evidence="1">Mitochondrion inner membrane</location>
        <topology evidence="1">Peripheral membrane protein</topology>
        <orientation evidence="1">Matrix side</orientation>
    </subcellularLocation>
</comment>
<keyword evidence="5" id="KW-0999">Mitochondrion inner membrane</keyword>
<keyword evidence="12" id="KW-0627">Porphyrin biosynthesis</keyword>
<dbReference type="Proteomes" id="UP000663882">
    <property type="component" value="Unassembled WGS sequence"/>
</dbReference>
<name>A0A813UGR7_9BILA</name>
<keyword evidence="11" id="KW-0456">Lyase</keyword>
<evidence type="ECO:0000256" key="16">
    <source>
        <dbReference type="ARBA" id="ARBA00049915"/>
    </source>
</evidence>
<dbReference type="InterPro" id="IPR033659">
    <property type="entry name" value="Ferrochelatase_N"/>
</dbReference>
<evidence type="ECO:0000256" key="15">
    <source>
        <dbReference type="ARBA" id="ARBA00034332"/>
    </source>
</evidence>
<evidence type="ECO:0000256" key="6">
    <source>
        <dbReference type="ARBA" id="ARBA00022946"/>
    </source>
</evidence>
<keyword evidence="8" id="KW-0496">Mitochondrion</keyword>
<evidence type="ECO:0000256" key="17">
    <source>
        <dbReference type="RuleBase" id="RU004185"/>
    </source>
</evidence>
<keyword evidence="7" id="KW-0408">Iron</keyword>
<accession>A0A813UGR7</accession>
<dbReference type="EC" id="4.98.1.1" evidence="15"/>
<evidence type="ECO:0000256" key="9">
    <source>
        <dbReference type="ARBA" id="ARBA00023133"/>
    </source>
</evidence>
<evidence type="ECO:0000256" key="10">
    <source>
        <dbReference type="ARBA" id="ARBA00023136"/>
    </source>
</evidence>
<reference evidence="18" key="1">
    <citation type="submission" date="2021-02" db="EMBL/GenBank/DDBJ databases">
        <authorList>
            <person name="Nowell W R."/>
        </authorList>
    </citation>
    <scope>NUCLEOTIDE SEQUENCE</scope>
</reference>
<comment type="similarity">
    <text evidence="3 17">Belongs to the ferrochelatase family.</text>
</comment>
<evidence type="ECO:0000256" key="12">
    <source>
        <dbReference type="ARBA" id="ARBA00023244"/>
    </source>
</evidence>
<comment type="caution">
    <text evidence="18">The sequence shown here is derived from an EMBL/GenBank/DDBJ whole genome shotgun (WGS) entry which is preliminary data.</text>
</comment>
<evidence type="ECO:0000313" key="18">
    <source>
        <dbReference type="EMBL" id="CAF0823208.1"/>
    </source>
</evidence>
<dbReference type="PANTHER" id="PTHR11108:SF1">
    <property type="entry name" value="FERROCHELATASE, MITOCHONDRIAL"/>
    <property type="match status" value="1"/>
</dbReference>
<evidence type="ECO:0000256" key="4">
    <source>
        <dbReference type="ARBA" id="ARBA00021249"/>
    </source>
</evidence>
<evidence type="ECO:0000256" key="11">
    <source>
        <dbReference type="ARBA" id="ARBA00023239"/>
    </source>
</evidence>
<proteinExistence type="inferred from homology"/>
<dbReference type="Pfam" id="PF00762">
    <property type="entry name" value="Ferrochelatase"/>
    <property type="match status" value="1"/>
</dbReference>
<evidence type="ECO:0000313" key="19">
    <source>
        <dbReference type="Proteomes" id="UP000663882"/>
    </source>
</evidence>
<dbReference type="GO" id="GO:0006783">
    <property type="term" value="P:heme biosynthetic process"/>
    <property type="evidence" value="ECO:0007669"/>
    <property type="project" value="UniProtKB-KW"/>
</dbReference>
<evidence type="ECO:0000256" key="1">
    <source>
        <dbReference type="ARBA" id="ARBA00004443"/>
    </source>
</evidence>
<comment type="catalytic activity">
    <reaction evidence="16">
        <text>heme b + 2 H(+) = protoporphyrin IX + Fe(2+)</text>
        <dbReference type="Rhea" id="RHEA:22584"/>
        <dbReference type="ChEBI" id="CHEBI:15378"/>
        <dbReference type="ChEBI" id="CHEBI:29033"/>
        <dbReference type="ChEBI" id="CHEBI:57306"/>
        <dbReference type="ChEBI" id="CHEBI:60344"/>
        <dbReference type="EC" id="4.98.1.1"/>
    </reaction>
    <physiologicalReaction direction="right-to-left" evidence="16">
        <dbReference type="Rhea" id="RHEA:22586"/>
    </physiologicalReaction>
</comment>
<dbReference type="FunFam" id="3.40.50.1400:FF:000003">
    <property type="entry name" value="Ferrochelatase"/>
    <property type="match status" value="1"/>
</dbReference>
<evidence type="ECO:0000256" key="13">
    <source>
        <dbReference type="ARBA" id="ARBA00029619"/>
    </source>
</evidence>
<dbReference type="SUPFAM" id="SSF53800">
    <property type="entry name" value="Chelatase"/>
    <property type="match status" value="1"/>
</dbReference>
<comment type="pathway">
    <text evidence="2">Porphyrin-containing compound metabolism; protoheme biosynthesis; protoheme from protoporphyrin-IX: step 1/1.</text>
</comment>